<evidence type="ECO:0000313" key="2">
    <source>
        <dbReference type="Proteomes" id="UP000618795"/>
    </source>
</evidence>
<gene>
    <name evidence="1" type="ORF">GCM10010260_80550</name>
</gene>
<reference evidence="1" key="2">
    <citation type="submission" date="2020-09" db="EMBL/GenBank/DDBJ databases">
        <authorList>
            <person name="Sun Q."/>
            <person name="Ohkuma M."/>
        </authorList>
    </citation>
    <scope>NUCLEOTIDE SEQUENCE</scope>
    <source>
        <strain evidence="1">JCM 4369</strain>
    </source>
</reference>
<proteinExistence type="predicted"/>
<dbReference type="Pfam" id="PF20288">
    <property type="entry name" value="MC2"/>
    <property type="match status" value="1"/>
</dbReference>
<dbReference type="EMBL" id="BMTD01000033">
    <property type="protein sequence ID" value="GGV28036.1"/>
    <property type="molecule type" value="Genomic_DNA"/>
</dbReference>
<protein>
    <submittedName>
        <fullName evidence="1">Uncharacterized protein</fullName>
    </submittedName>
</protein>
<sequence length="192" mass="20839">MEAHRPVVMPEDEVPFRLAQLLLLLAAVTEQDASGASLERIGYYDFLSANPFLVVPSEGREASLLRLAGFDPQVLAYASSSQRFTSRRERIQHDLALLVAYGCCQVDNRDGALAYSITAAGKELGGQFTATYATSFRTAASIVVRRLRKLSDKGLREQTARWLRPDGHGGPAAALMSVLGPGPRVSAMSWEG</sequence>
<dbReference type="Proteomes" id="UP000618795">
    <property type="component" value="Unassembled WGS sequence"/>
</dbReference>
<reference evidence="1" key="1">
    <citation type="journal article" date="2014" name="Int. J. Syst. Evol. Microbiol.">
        <title>Complete genome sequence of Corynebacterium casei LMG S-19264T (=DSM 44701T), isolated from a smear-ripened cheese.</title>
        <authorList>
            <consortium name="US DOE Joint Genome Institute (JGI-PGF)"/>
            <person name="Walter F."/>
            <person name="Albersmeier A."/>
            <person name="Kalinowski J."/>
            <person name="Ruckert C."/>
        </authorList>
    </citation>
    <scope>NUCLEOTIDE SEQUENCE</scope>
    <source>
        <strain evidence="1">JCM 4369</strain>
    </source>
</reference>
<evidence type="ECO:0000313" key="1">
    <source>
        <dbReference type="EMBL" id="GGV28036.1"/>
    </source>
</evidence>
<organism evidence="1 2">
    <name type="scientific">Streptomyces filipinensis</name>
    <dbReference type="NCBI Taxonomy" id="66887"/>
    <lineage>
        <taxon>Bacteria</taxon>
        <taxon>Bacillati</taxon>
        <taxon>Actinomycetota</taxon>
        <taxon>Actinomycetes</taxon>
        <taxon>Kitasatosporales</taxon>
        <taxon>Streptomycetaceae</taxon>
        <taxon>Streptomyces</taxon>
    </lineage>
</organism>
<dbReference type="InterPro" id="IPR046904">
    <property type="entry name" value="ABC-3C_MC2"/>
</dbReference>
<keyword evidence="2" id="KW-1185">Reference proteome</keyword>
<accession>A0A918IL75</accession>
<name>A0A918IL75_9ACTN</name>
<dbReference type="AlphaFoldDB" id="A0A918IL75"/>
<comment type="caution">
    <text evidence="1">The sequence shown here is derived from an EMBL/GenBank/DDBJ whole genome shotgun (WGS) entry which is preliminary data.</text>
</comment>
<dbReference type="RefSeq" id="WP_191878419.1">
    <property type="nucleotide sequence ID" value="NZ_BMTD01000033.1"/>
</dbReference>